<sequence length="54" mass="6818">MRLLRDLLLRVFHRHFQLQQWVKIIWVFQNCSQSPHFFLFFLFFFFQIGSLQRG</sequence>
<accession>A0A2P2LV77</accession>
<organism evidence="2">
    <name type="scientific">Rhizophora mucronata</name>
    <name type="common">Asiatic mangrove</name>
    <dbReference type="NCBI Taxonomy" id="61149"/>
    <lineage>
        <taxon>Eukaryota</taxon>
        <taxon>Viridiplantae</taxon>
        <taxon>Streptophyta</taxon>
        <taxon>Embryophyta</taxon>
        <taxon>Tracheophyta</taxon>
        <taxon>Spermatophyta</taxon>
        <taxon>Magnoliopsida</taxon>
        <taxon>eudicotyledons</taxon>
        <taxon>Gunneridae</taxon>
        <taxon>Pentapetalae</taxon>
        <taxon>rosids</taxon>
        <taxon>fabids</taxon>
        <taxon>Malpighiales</taxon>
        <taxon>Rhizophoraceae</taxon>
        <taxon>Rhizophora</taxon>
    </lineage>
</organism>
<keyword evidence="1" id="KW-0812">Transmembrane</keyword>
<evidence type="ECO:0000256" key="1">
    <source>
        <dbReference type="SAM" id="Phobius"/>
    </source>
</evidence>
<keyword evidence="1" id="KW-1133">Transmembrane helix</keyword>
<proteinExistence type="predicted"/>
<name>A0A2P2LV77_RHIMU</name>
<dbReference type="AlphaFoldDB" id="A0A2P2LV77"/>
<dbReference type="EMBL" id="GGEC01041388">
    <property type="protein sequence ID" value="MBX21872.1"/>
    <property type="molecule type" value="Transcribed_RNA"/>
</dbReference>
<protein>
    <submittedName>
        <fullName evidence="2">Squalene synthase</fullName>
    </submittedName>
</protein>
<keyword evidence="1" id="KW-0472">Membrane</keyword>
<feature type="transmembrane region" description="Helical" evidence="1">
    <location>
        <begin position="21"/>
        <end position="46"/>
    </location>
</feature>
<evidence type="ECO:0000313" key="2">
    <source>
        <dbReference type="EMBL" id="MBX21872.1"/>
    </source>
</evidence>
<reference evidence="2" key="1">
    <citation type="submission" date="2018-02" db="EMBL/GenBank/DDBJ databases">
        <title>Rhizophora mucronata_Transcriptome.</title>
        <authorList>
            <person name="Meera S.P."/>
            <person name="Sreeshan A."/>
            <person name="Augustine A."/>
        </authorList>
    </citation>
    <scope>NUCLEOTIDE SEQUENCE</scope>
    <source>
        <tissue evidence="2">Leaf</tissue>
    </source>
</reference>